<organism evidence="1 2">
    <name type="scientific">Vaccinium darrowii</name>
    <dbReference type="NCBI Taxonomy" id="229202"/>
    <lineage>
        <taxon>Eukaryota</taxon>
        <taxon>Viridiplantae</taxon>
        <taxon>Streptophyta</taxon>
        <taxon>Embryophyta</taxon>
        <taxon>Tracheophyta</taxon>
        <taxon>Spermatophyta</taxon>
        <taxon>Magnoliopsida</taxon>
        <taxon>eudicotyledons</taxon>
        <taxon>Gunneridae</taxon>
        <taxon>Pentapetalae</taxon>
        <taxon>asterids</taxon>
        <taxon>Ericales</taxon>
        <taxon>Ericaceae</taxon>
        <taxon>Vaccinioideae</taxon>
        <taxon>Vaccinieae</taxon>
        <taxon>Vaccinium</taxon>
    </lineage>
</organism>
<protein>
    <submittedName>
        <fullName evidence="1">Uncharacterized protein</fullName>
    </submittedName>
</protein>
<accession>A0ACB7XF11</accession>
<comment type="caution">
    <text evidence="1">The sequence shown here is derived from an EMBL/GenBank/DDBJ whole genome shotgun (WGS) entry which is preliminary data.</text>
</comment>
<name>A0ACB7XF11_9ERIC</name>
<evidence type="ECO:0000313" key="2">
    <source>
        <dbReference type="Proteomes" id="UP000828048"/>
    </source>
</evidence>
<gene>
    <name evidence="1" type="ORF">Vadar_001894</name>
</gene>
<reference evidence="1 2" key="1">
    <citation type="journal article" date="2021" name="Hortic Res">
        <title>High-quality reference genome and annotation aids understanding of berry development for evergreen blueberry (Vaccinium darrowii).</title>
        <authorList>
            <person name="Yu J."/>
            <person name="Hulse-Kemp A.M."/>
            <person name="Babiker E."/>
            <person name="Staton M."/>
        </authorList>
    </citation>
    <scope>NUCLEOTIDE SEQUENCE [LARGE SCALE GENOMIC DNA]</scope>
    <source>
        <strain evidence="2">cv. NJ 8807/NJ 8810</strain>
        <tissue evidence="1">Young leaf</tissue>
    </source>
</reference>
<dbReference type="Proteomes" id="UP000828048">
    <property type="component" value="Chromosome 10"/>
</dbReference>
<proteinExistence type="predicted"/>
<sequence>MSPIFSFNIVLISVLPPTDLANARRSVGGKTEMRTVFKLNMGDVLIAFWEDYHRCIFYRFRRPSIAPIPCGNLPPGFDPSKCRSVHPMDSLITLIEDQLKKLYCLLMEAPCADRLSKLVGHMPVVGKDTSSGFIFC</sequence>
<dbReference type="EMBL" id="CM037160">
    <property type="protein sequence ID" value="KAH7839261.1"/>
    <property type="molecule type" value="Genomic_DNA"/>
</dbReference>
<keyword evidence="2" id="KW-1185">Reference proteome</keyword>
<evidence type="ECO:0000313" key="1">
    <source>
        <dbReference type="EMBL" id="KAH7839261.1"/>
    </source>
</evidence>